<evidence type="ECO:0000259" key="3">
    <source>
        <dbReference type="Pfam" id="PF16020"/>
    </source>
</evidence>
<evidence type="ECO:0000256" key="2">
    <source>
        <dbReference type="SAM" id="Phobius"/>
    </source>
</evidence>
<evidence type="ECO:0000256" key="1">
    <source>
        <dbReference type="SAM" id="MobiDB-lite"/>
    </source>
</evidence>
<comment type="caution">
    <text evidence="4">The sequence shown here is derived from an EMBL/GenBank/DDBJ whole genome shotgun (WGS) entry which is preliminary data.</text>
</comment>
<dbReference type="EMBL" id="JBEDNZ010000010">
    <property type="protein sequence ID" value="KAL0832923.1"/>
    <property type="molecule type" value="Genomic_DNA"/>
</dbReference>
<accession>A0ABD0T4I1</accession>
<gene>
    <name evidence="4" type="ORF">ABMA28_001067</name>
</gene>
<name>A0ABD0T4I1_LOXSC</name>
<organism evidence="4 5">
    <name type="scientific">Loxostege sticticalis</name>
    <name type="common">Beet webworm moth</name>
    <dbReference type="NCBI Taxonomy" id="481309"/>
    <lineage>
        <taxon>Eukaryota</taxon>
        <taxon>Metazoa</taxon>
        <taxon>Ecdysozoa</taxon>
        <taxon>Arthropoda</taxon>
        <taxon>Hexapoda</taxon>
        <taxon>Insecta</taxon>
        <taxon>Pterygota</taxon>
        <taxon>Neoptera</taxon>
        <taxon>Endopterygota</taxon>
        <taxon>Lepidoptera</taxon>
        <taxon>Glossata</taxon>
        <taxon>Ditrysia</taxon>
        <taxon>Pyraloidea</taxon>
        <taxon>Crambidae</taxon>
        <taxon>Pyraustinae</taxon>
        <taxon>Loxostege</taxon>
    </lineage>
</organism>
<proteinExistence type="predicted"/>
<evidence type="ECO:0000313" key="4">
    <source>
        <dbReference type="EMBL" id="KAL0832923.1"/>
    </source>
</evidence>
<dbReference type="AlphaFoldDB" id="A0ABD0T4I1"/>
<feature type="transmembrane region" description="Helical" evidence="2">
    <location>
        <begin position="60"/>
        <end position="78"/>
    </location>
</feature>
<feature type="region of interest" description="Disordered" evidence="1">
    <location>
        <begin position="86"/>
        <end position="105"/>
    </location>
</feature>
<feature type="domain" description="Deltamethrin resistance protein prag01" evidence="3">
    <location>
        <begin position="37"/>
        <end position="88"/>
    </location>
</feature>
<keyword evidence="2" id="KW-1133">Transmembrane helix</keyword>
<keyword evidence="2" id="KW-0472">Membrane</keyword>
<sequence length="105" mass="12331">MRSRLLALKHAVITPHRTFATTRRYLARHDRCDAHMNELPIPCGPWEIWYKDKQSFYNKVLVFGALWWIFSLGMVLWTESIFLNWGPPAQPGPPSDMVEECEDIE</sequence>
<dbReference type="Pfam" id="PF16020">
    <property type="entry name" value="Deltameth_res"/>
    <property type="match status" value="1"/>
</dbReference>
<reference evidence="4 5" key="1">
    <citation type="submission" date="2024-06" db="EMBL/GenBank/DDBJ databases">
        <title>A chromosome-level genome assembly of beet webworm, Loxostege sticticalis.</title>
        <authorList>
            <person name="Zhang Y."/>
        </authorList>
    </citation>
    <scope>NUCLEOTIDE SEQUENCE [LARGE SCALE GENOMIC DNA]</scope>
    <source>
        <strain evidence="4">AQ028</strain>
        <tissue evidence="4">Male pupae</tissue>
    </source>
</reference>
<dbReference type="Proteomes" id="UP001549921">
    <property type="component" value="Unassembled WGS sequence"/>
</dbReference>
<evidence type="ECO:0000313" key="5">
    <source>
        <dbReference type="Proteomes" id="UP001549921"/>
    </source>
</evidence>
<protein>
    <recommendedName>
        <fullName evidence="3">Deltamethrin resistance protein prag01 domain-containing protein</fullName>
    </recommendedName>
</protein>
<keyword evidence="2" id="KW-0812">Transmembrane</keyword>
<dbReference type="InterPro" id="IPR031973">
    <property type="entry name" value="Deltameth_res_prag01"/>
</dbReference>